<reference evidence="4" key="1">
    <citation type="submission" date="2018-03" db="EMBL/GenBank/DDBJ databases">
        <authorList>
            <person name="Sun L."/>
            <person name="Liu H."/>
            <person name="Chen W."/>
            <person name="Huang K."/>
            <person name="Liu W."/>
            <person name="Gao X."/>
        </authorList>
    </citation>
    <scope>NUCLEOTIDE SEQUENCE [LARGE SCALE GENOMIC DNA]</scope>
    <source>
        <strain evidence="4">SH9</strain>
    </source>
</reference>
<keyword evidence="2" id="KW-0732">Signal</keyword>
<evidence type="ECO:0000313" key="3">
    <source>
        <dbReference type="EMBL" id="PSC03025.1"/>
    </source>
</evidence>
<comment type="caution">
    <text evidence="3">The sequence shown here is derived from an EMBL/GenBank/DDBJ whole genome shotgun (WGS) entry which is preliminary data.</text>
</comment>
<dbReference type="AlphaFoldDB" id="A0A2T1HN04"/>
<accession>A0A2T1HN04</accession>
<feature type="chain" id="PRO_5015709573" evidence="2">
    <location>
        <begin position="24"/>
        <end position="276"/>
    </location>
</feature>
<dbReference type="PROSITE" id="PS51257">
    <property type="entry name" value="PROKAR_LIPOPROTEIN"/>
    <property type="match status" value="1"/>
</dbReference>
<keyword evidence="4" id="KW-1185">Reference proteome</keyword>
<dbReference type="OrthoDB" id="9815514at2"/>
<evidence type="ECO:0000256" key="2">
    <source>
        <dbReference type="SAM" id="SignalP"/>
    </source>
</evidence>
<dbReference type="EMBL" id="PVZS01000033">
    <property type="protein sequence ID" value="PSC03025.1"/>
    <property type="molecule type" value="Genomic_DNA"/>
</dbReference>
<feature type="region of interest" description="Disordered" evidence="1">
    <location>
        <begin position="97"/>
        <end position="126"/>
    </location>
</feature>
<dbReference type="Pfam" id="PF08904">
    <property type="entry name" value="EipB_like"/>
    <property type="match status" value="1"/>
</dbReference>
<proteinExistence type="predicted"/>
<feature type="signal peptide" evidence="2">
    <location>
        <begin position="1"/>
        <end position="23"/>
    </location>
</feature>
<dbReference type="Proteomes" id="UP000239772">
    <property type="component" value="Unassembled WGS sequence"/>
</dbReference>
<name>A0A2T1HN04_9HYPH</name>
<gene>
    <name evidence="3" type="ORF">SLNSH_21205</name>
</gene>
<dbReference type="RefSeq" id="WP_106339711.1">
    <property type="nucleotide sequence ID" value="NZ_PVZS01000033.1"/>
</dbReference>
<protein>
    <submittedName>
        <fullName evidence="3">DUF1849 domain-containing protein</fullName>
    </submittedName>
</protein>
<evidence type="ECO:0000256" key="1">
    <source>
        <dbReference type="SAM" id="MobiDB-lite"/>
    </source>
</evidence>
<organism evidence="3 4">
    <name type="scientific">Alsobacter soli</name>
    <dbReference type="NCBI Taxonomy" id="2109933"/>
    <lineage>
        <taxon>Bacteria</taxon>
        <taxon>Pseudomonadati</taxon>
        <taxon>Pseudomonadota</taxon>
        <taxon>Alphaproteobacteria</taxon>
        <taxon>Hyphomicrobiales</taxon>
        <taxon>Alsobacteraceae</taxon>
        <taxon>Alsobacter</taxon>
    </lineage>
</organism>
<evidence type="ECO:0000313" key="4">
    <source>
        <dbReference type="Proteomes" id="UP000239772"/>
    </source>
</evidence>
<dbReference type="InterPro" id="IPR015000">
    <property type="entry name" value="EipB-like"/>
</dbReference>
<sequence>MSWRVISAALALAAACATHPAAAAGPIMAPHRATYDLSLSKSAGNKGVEAARGRIVFEFTGSACEGYAQTFRQVTELSGGEIGTRLSDMRTTTFEAGDGSSFRFNTESRMGQAPVEATDGSAEKKPDGVALSLRKPQPGRTTIKGDIVFPTEQMRLLIEAAKEGKSTASMKLYDGSEGGKKVYDTFAVIGHAASHDKDGDLEEPLRQAGWDKLDRWPVSVSYFEVGTQDTQQPVYTLSFELLENGVSRKLKLDYGDFGLQGELKRLDVMSAPQCTQ</sequence>